<dbReference type="SMART" id="SM00195">
    <property type="entry name" value="DSPc"/>
    <property type="match status" value="1"/>
</dbReference>
<evidence type="ECO:0000313" key="8">
    <source>
        <dbReference type="Proteomes" id="UP000887458"/>
    </source>
</evidence>
<feature type="domain" description="Chitin-binding type-2" evidence="6">
    <location>
        <begin position="9"/>
        <end position="64"/>
    </location>
</feature>
<feature type="region of interest" description="Disordered" evidence="3">
    <location>
        <begin position="188"/>
        <end position="271"/>
    </location>
</feature>
<feature type="region of interest" description="Disordered" evidence="3">
    <location>
        <begin position="607"/>
        <end position="643"/>
    </location>
</feature>
<comment type="caution">
    <text evidence="7">The sequence shown here is derived from an EMBL/GenBank/DDBJ whole genome shotgun (WGS) entry which is preliminary data.</text>
</comment>
<dbReference type="InterPro" id="IPR029021">
    <property type="entry name" value="Prot-tyrosine_phosphatase-like"/>
</dbReference>
<feature type="compositionally biased region" description="Acidic residues" evidence="3">
    <location>
        <begin position="555"/>
        <end position="577"/>
    </location>
</feature>
<dbReference type="CDD" id="cd14514">
    <property type="entry name" value="DUSP14-like"/>
    <property type="match status" value="1"/>
</dbReference>
<dbReference type="PANTHER" id="PTHR45985:SF8">
    <property type="entry name" value="CHITIN DEACETYLASE-LIKE 9, ISOFORM A"/>
    <property type="match status" value="1"/>
</dbReference>
<dbReference type="Proteomes" id="UP000887458">
    <property type="component" value="Unassembled WGS sequence"/>
</dbReference>
<dbReference type="SUPFAM" id="SSF88713">
    <property type="entry name" value="Glycoside hydrolase/deacetylase"/>
    <property type="match status" value="1"/>
</dbReference>
<feature type="compositionally biased region" description="Basic and acidic residues" evidence="3">
    <location>
        <begin position="248"/>
        <end position="271"/>
    </location>
</feature>
<dbReference type="PROSITE" id="PS50054">
    <property type="entry name" value="TYR_PHOSPHATASE_DUAL"/>
    <property type="match status" value="1"/>
</dbReference>
<name>A0ABQ8J9R6_DERPT</name>
<evidence type="ECO:0000313" key="7">
    <source>
        <dbReference type="EMBL" id="KAH9419342.1"/>
    </source>
</evidence>
<sequence>MFQNSKFDDFNCPEKFGYYPDEKNCSRYHLCDHGKSRLKSCDDGLVFSTILKTCDWPYNVHCNHGNGDRGDFVGKHLRLRNNGDADDKINNDDNNIDKSSKNRRQPVLSNEADDSYWLGRPNSDLLAYLDDNDNNYHDIHHENFQDFDIPRRIVTNTNRVQNGEIENKQIDDGGQPWFQNVNFEQRRPMTTSSQTTTSANQRGNQGWRSTKPVINTSTTRTPTLLPRKAVSSRDNIENEEDFLLTDNGAHRRIPENDLGDYRRKPPKNDRDSYRIVSFQQPNPITTNDPQTTTTTTRSQPIWFQQTTPPPTTTRQTATQIGSRPRHLGTSVRRKVIRKKIIPQITTTTSTTSTSAPTFKNVADFWNNNDPWKSSRYESNQPTLNPTTVSPKPIGSIRRTIPKFENRQRFERKPVLRDESEDANERINDDDEDDDVVAGRNFVYNTPEIVRNRNNSSHRLDNDLLIPKNKVKDVSNNINNNVRFRPTTARPSINQPVTPSTVTTTTSNRNNNQNLNNAFDAGFRHAILPINRPISSSLQHQPPPPNIATDIEYEDLENDDDDDDDEDVDDISANDDDNNNNSRSNSENNNNQSLNNNKEIVVRYDDDADDNHHQNHHLDTRRPQFSTNQQQFSNNTNNNRFQTTTRNIALQSPKLTRLSNNNENINTFNPNRRSILNDSVGYGKKILTTTLPTTTTTTTPTTLLSIKSTKPTMKPQLELSTISNETKDKKSKVSITIGKPKKLKQKLPAVINNSTRQIRKVLEKVPLQNQPNKLTTNKIKRQESKIRKQNNTILIENSKHVVTSSSTSLINNTDVDHSNKNDSNNHSSRKTIKLIGNRPSTIPRINESKNITKGNNNSSLLGINHISGNNKTLEISARNQNKFVDSNRSNKSKSKDRTKLIQPKTDNDNDSRPVARFFFAKRIVDLTLNNRQITPLHLSNQFLSLPPTIRQQQQQQQQPFIPNPIPFVTIVGPLQSNPKNKVSNNNRSTAIHNAFTATNPESPLYRSQQFLSDPNQLSNNWQLFDNTNPINKFITNKKHPKQPIIIYPNNNNNNNNKQQTNNNHKVLKNEKRKNPSSSSLISNKKLLNGNYTRAKRCIPERCQPPDCRCGGLDIPGGFKPREIPQLVVLTFDDSVNDLNLHIYRRLFEQGRTNPNGCPISATFYVSHEWTDYSQVQNLYAKGHEIASHSVSHSFGEKFSKERWLDEILGQKEILHLYGGVDPNEIRGMRAPFLQTGGDTMFEMLHQANFSYDSSLPVYDIDPPYWPYTLDYSINHDCMIEPCPSNSYPGKKNQFFKIIFCQQNSFNHINNIRIQKKYILLLGFWEVGMVMWEDLRGGRCSMADGCFNPSDEDGVYEMVKRNFLRHYTSNRAPFGMYFHSRWFLTEHNMNGFIRFLDEMLQLDDIYLVTNWQMIQWMRNPTPLTHMKKFKPFGCDHIRNRPPLCKAPHTCKARFRSEIRTLKTCQKCPQSYPWTAPPHQTYGMNKANEKFLILMAAQRLIRTDNGEEINKSQARLMDNKGLERMKNDKNLSIERRLVLMLPFSNVSKVVDRVYLGGLAALTVEIFLLHSIKLVINATHDLPLLKESDVESYRVPVNDEITGDLLMYFDDVSDMIHEFLQKNPTDSAIVHCMAGVCRSATLIMAYLIKYHKMTTRDSFKLIKTIRPFVRPNIAFVGQLMAFEEKLNDYCTTKITKIYFDNSLVRMPNFYETDHPDLYKLEIRKQTGS</sequence>
<evidence type="ECO:0000259" key="6">
    <source>
        <dbReference type="PROSITE" id="PS50940"/>
    </source>
</evidence>
<dbReference type="InterPro" id="IPR000387">
    <property type="entry name" value="Tyr_Pase_dom"/>
</dbReference>
<dbReference type="SMART" id="SM00494">
    <property type="entry name" value="ChtBD2"/>
    <property type="match status" value="1"/>
</dbReference>
<feature type="compositionally biased region" description="Basic and acidic residues" evidence="3">
    <location>
        <begin position="401"/>
        <end position="426"/>
    </location>
</feature>
<feature type="region of interest" description="Disordered" evidence="3">
    <location>
        <begin position="484"/>
        <end position="516"/>
    </location>
</feature>
<feature type="compositionally biased region" description="Low complexity" evidence="3">
    <location>
        <begin position="218"/>
        <end position="227"/>
    </location>
</feature>
<feature type="domain" description="Tyrosine-protein phosphatase" evidence="4">
    <location>
        <begin position="1542"/>
        <end position="1684"/>
    </location>
</feature>
<reference evidence="7 8" key="1">
    <citation type="journal article" date="2018" name="J. Allergy Clin. Immunol.">
        <title>High-quality assembly of Dermatophagoides pteronyssinus genome and transcriptome reveals a wide range of novel allergens.</title>
        <authorList>
            <person name="Liu X.Y."/>
            <person name="Yang K.Y."/>
            <person name="Wang M.Q."/>
            <person name="Kwok J.S."/>
            <person name="Zeng X."/>
            <person name="Yang Z."/>
            <person name="Xiao X.J."/>
            <person name="Lau C.P."/>
            <person name="Li Y."/>
            <person name="Huang Z.M."/>
            <person name="Ba J.G."/>
            <person name="Yim A.K."/>
            <person name="Ouyang C.Y."/>
            <person name="Ngai S.M."/>
            <person name="Chan T.F."/>
            <person name="Leung E.L."/>
            <person name="Liu L."/>
            <person name="Liu Z.G."/>
            <person name="Tsui S.K."/>
        </authorList>
    </citation>
    <scope>NUCLEOTIDE SEQUENCE [LARGE SCALE GENOMIC DNA]</scope>
    <source>
        <strain evidence="7">Derp</strain>
    </source>
</reference>
<dbReference type="Pfam" id="PF00782">
    <property type="entry name" value="DSPc"/>
    <property type="match status" value="1"/>
</dbReference>
<reference evidence="7 8" key="2">
    <citation type="journal article" date="2022" name="Mol. Biol. Evol.">
        <title>Comparative Genomics Reveals Insights into the Divergent Evolution of Astigmatic Mites and Household Pest Adaptations.</title>
        <authorList>
            <person name="Xiong Q."/>
            <person name="Wan A.T."/>
            <person name="Liu X."/>
            <person name="Fung C.S."/>
            <person name="Xiao X."/>
            <person name="Malainual N."/>
            <person name="Hou J."/>
            <person name="Wang L."/>
            <person name="Wang M."/>
            <person name="Yang K.Y."/>
            <person name="Cui Y."/>
            <person name="Leung E.L."/>
            <person name="Nong W."/>
            <person name="Shin S.K."/>
            <person name="Au S.W."/>
            <person name="Jeong K.Y."/>
            <person name="Chew F.T."/>
            <person name="Hui J.H."/>
            <person name="Leung T.F."/>
            <person name="Tungtrongchitr A."/>
            <person name="Zhong N."/>
            <person name="Liu Z."/>
            <person name="Tsui S.K."/>
        </authorList>
    </citation>
    <scope>NUCLEOTIDE SEQUENCE [LARGE SCALE GENOMIC DNA]</scope>
    <source>
        <strain evidence="7">Derp</strain>
    </source>
</reference>
<dbReference type="Gene3D" id="3.20.20.370">
    <property type="entry name" value="Glycoside hydrolase/deacetylase"/>
    <property type="match status" value="1"/>
</dbReference>
<dbReference type="InterPro" id="IPR036508">
    <property type="entry name" value="Chitin-bd_dom_sf"/>
</dbReference>
<feature type="compositionally biased region" description="Low complexity" evidence="3">
    <location>
        <begin position="623"/>
        <end position="643"/>
    </location>
</feature>
<organism evidence="7 8">
    <name type="scientific">Dermatophagoides pteronyssinus</name>
    <name type="common">European house dust mite</name>
    <dbReference type="NCBI Taxonomy" id="6956"/>
    <lineage>
        <taxon>Eukaryota</taxon>
        <taxon>Metazoa</taxon>
        <taxon>Ecdysozoa</taxon>
        <taxon>Arthropoda</taxon>
        <taxon>Chelicerata</taxon>
        <taxon>Arachnida</taxon>
        <taxon>Acari</taxon>
        <taxon>Acariformes</taxon>
        <taxon>Sarcoptiformes</taxon>
        <taxon>Astigmata</taxon>
        <taxon>Psoroptidia</taxon>
        <taxon>Analgoidea</taxon>
        <taxon>Pyroglyphidae</taxon>
        <taxon>Dermatophagoidinae</taxon>
        <taxon>Dermatophagoides</taxon>
    </lineage>
</organism>
<dbReference type="Gene3D" id="2.170.140.10">
    <property type="entry name" value="Chitin binding domain"/>
    <property type="match status" value="1"/>
</dbReference>
<dbReference type="SUPFAM" id="SSF57625">
    <property type="entry name" value="Invertebrate chitin-binding proteins"/>
    <property type="match status" value="1"/>
</dbReference>
<feature type="region of interest" description="Disordered" evidence="3">
    <location>
        <begin position="302"/>
        <end position="329"/>
    </location>
</feature>
<feature type="compositionally biased region" description="Polar residues" evidence="3">
    <location>
        <begin position="802"/>
        <end position="812"/>
    </location>
</feature>
<accession>A0ABQ8J9R6</accession>
<feature type="region of interest" description="Disordered" evidence="3">
    <location>
        <begin position="802"/>
        <end position="831"/>
    </location>
</feature>
<gene>
    <name evidence="7" type="primary">Cda5_4</name>
    <name evidence="7" type="ORF">DERP_005852</name>
</gene>
<evidence type="ECO:0000256" key="1">
    <source>
        <dbReference type="ARBA" id="ARBA00022801"/>
    </source>
</evidence>
<evidence type="ECO:0000259" key="4">
    <source>
        <dbReference type="PROSITE" id="PS50054"/>
    </source>
</evidence>
<feature type="compositionally biased region" description="Low complexity" evidence="3">
    <location>
        <begin position="493"/>
        <end position="516"/>
    </location>
</feature>
<dbReference type="InterPro" id="IPR052740">
    <property type="entry name" value="CE4"/>
</dbReference>
<keyword evidence="2" id="KW-0904">Protein phosphatase</keyword>
<evidence type="ECO:0000259" key="5">
    <source>
        <dbReference type="PROSITE" id="PS50056"/>
    </source>
</evidence>
<proteinExistence type="predicted"/>
<feature type="compositionally biased region" description="Basic and acidic residues" evidence="3">
    <location>
        <begin position="607"/>
        <end position="621"/>
    </location>
</feature>
<feature type="domain" description="Tyrosine specific protein phosphatases" evidence="5">
    <location>
        <begin position="1602"/>
        <end position="1663"/>
    </location>
</feature>
<dbReference type="Gene3D" id="3.90.190.10">
    <property type="entry name" value="Protein tyrosine phosphatase superfamily"/>
    <property type="match status" value="1"/>
</dbReference>
<dbReference type="InterPro" id="IPR020422">
    <property type="entry name" value="TYR_PHOSPHATASE_DUAL_dom"/>
</dbReference>
<dbReference type="InterPro" id="IPR016130">
    <property type="entry name" value="Tyr_Pase_AS"/>
</dbReference>
<feature type="compositionally biased region" description="Polar residues" evidence="3">
    <location>
        <begin position="372"/>
        <end position="389"/>
    </location>
</feature>
<dbReference type="CDD" id="cd10975">
    <property type="entry name" value="CE4_CDA_like_2"/>
    <property type="match status" value="1"/>
</dbReference>
<dbReference type="InterPro" id="IPR011330">
    <property type="entry name" value="Glyco_hydro/deAcase_b/a-brl"/>
</dbReference>
<feature type="region of interest" description="Disordered" evidence="3">
    <location>
        <begin position="83"/>
        <end position="108"/>
    </location>
</feature>
<dbReference type="PROSITE" id="PS00383">
    <property type="entry name" value="TYR_PHOSPHATASE_1"/>
    <property type="match status" value="1"/>
</dbReference>
<keyword evidence="1" id="KW-0378">Hydrolase</keyword>
<dbReference type="InterPro" id="IPR002557">
    <property type="entry name" value="Chitin-bd_dom"/>
</dbReference>
<dbReference type="PANTHER" id="PTHR45985">
    <property type="match status" value="1"/>
</dbReference>
<dbReference type="Pfam" id="PF01522">
    <property type="entry name" value="Polysacc_deac_1"/>
    <property type="match status" value="1"/>
</dbReference>
<feature type="region of interest" description="Disordered" evidence="3">
    <location>
        <begin position="555"/>
        <end position="595"/>
    </location>
</feature>
<dbReference type="InterPro" id="IPR002509">
    <property type="entry name" value="NODB_dom"/>
</dbReference>
<evidence type="ECO:0000256" key="3">
    <source>
        <dbReference type="SAM" id="MobiDB-lite"/>
    </source>
</evidence>
<dbReference type="PROSITE" id="PS50056">
    <property type="entry name" value="TYR_PHOSPHATASE_2"/>
    <property type="match status" value="1"/>
</dbReference>
<dbReference type="PROSITE" id="PS50940">
    <property type="entry name" value="CHIT_BIND_II"/>
    <property type="match status" value="1"/>
</dbReference>
<dbReference type="InterPro" id="IPR000340">
    <property type="entry name" value="Dual-sp_phosphatase_cat-dom"/>
</dbReference>
<evidence type="ECO:0000256" key="2">
    <source>
        <dbReference type="ARBA" id="ARBA00022912"/>
    </source>
</evidence>
<keyword evidence="8" id="KW-1185">Reference proteome</keyword>
<feature type="compositionally biased region" description="Low complexity" evidence="3">
    <location>
        <begin position="578"/>
        <end position="595"/>
    </location>
</feature>
<feature type="region of interest" description="Disordered" evidence="3">
    <location>
        <begin position="879"/>
        <end position="909"/>
    </location>
</feature>
<feature type="region of interest" description="Disordered" evidence="3">
    <location>
        <begin position="372"/>
        <end position="432"/>
    </location>
</feature>
<protein>
    <submittedName>
        <fullName evidence="7">Chitin binding</fullName>
    </submittedName>
</protein>
<dbReference type="Pfam" id="PF01607">
    <property type="entry name" value="CBM_14"/>
    <property type="match status" value="1"/>
</dbReference>
<feature type="compositionally biased region" description="Basic and acidic residues" evidence="3">
    <location>
        <begin position="892"/>
        <end position="909"/>
    </location>
</feature>
<dbReference type="EMBL" id="NJHN03000060">
    <property type="protein sequence ID" value="KAH9419342.1"/>
    <property type="molecule type" value="Genomic_DNA"/>
</dbReference>
<feature type="compositionally biased region" description="Polar residues" evidence="3">
    <location>
        <begin position="199"/>
        <end position="217"/>
    </location>
</feature>
<feature type="compositionally biased region" description="Basic and acidic residues" evidence="3">
    <location>
        <begin position="83"/>
        <end position="100"/>
    </location>
</feature>
<dbReference type="SUPFAM" id="SSF52799">
    <property type="entry name" value="(Phosphotyrosine protein) phosphatases II"/>
    <property type="match status" value="1"/>
</dbReference>